<evidence type="ECO:0008006" key="3">
    <source>
        <dbReference type="Google" id="ProtNLM"/>
    </source>
</evidence>
<protein>
    <recommendedName>
        <fullName evidence="3">T9SS C-terminal target domain-containing protein</fullName>
    </recommendedName>
</protein>
<dbReference type="PANTHER" id="PTHR41339:SF1">
    <property type="entry name" value="SECRETED PROTEIN"/>
    <property type="match status" value="1"/>
</dbReference>
<dbReference type="RefSeq" id="WP_237230697.1">
    <property type="nucleotide sequence ID" value="NZ_JAKKDV010000002.1"/>
</dbReference>
<name>A0ABS9IGW7_9FLAO</name>
<gene>
    <name evidence="1" type="ORF">L3X39_05130</name>
</gene>
<evidence type="ECO:0000313" key="2">
    <source>
        <dbReference type="Proteomes" id="UP001200022"/>
    </source>
</evidence>
<keyword evidence="2" id="KW-1185">Reference proteome</keyword>
<evidence type="ECO:0000313" key="1">
    <source>
        <dbReference type="EMBL" id="MCF7560012.1"/>
    </source>
</evidence>
<dbReference type="EMBL" id="JAKKDV010000002">
    <property type="protein sequence ID" value="MCF7560012.1"/>
    <property type="molecule type" value="Genomic_DNA"/>
</dbReference>
<comment type="caution">
    <text evidence="1">The sequence shown here is derived from an EMBL/GenBank/DDBJ whole genome shotgun (WGS) entry which is preliminary data.</text>
</comment>
<proteinExistence type="predicted"/>
<dbReference type="Proteomes" id="UP001200022">
    <property type="component" value="Unassembled WGS sequence"/>
</dbReference>
<dbReference type="PANTHER" id="PTHR41339">
    <property type="entry name" value="LIPL48"/>
    <property type="match status" value="1"/>
</dbReference>
<accession>A0ABS9IGW7</accession>
<organism evidence="1 2">
    <name type="scientific">Flaviramulus multivorans</name>
    <dbReference type="NCBI Taxonomy" id="1304750"/>
    <lineage>
        <taxon>Bacteria</taxon>
        <taxon>Pseudomonadati</taxon>
        <taxon>Bacteroidota</taxon>
        <taxon>Flavobacteriia</taxon>
        <taxon>Flavobacteriales</taxon>
        <taxon>Flavobacteriaceae</taxon>
        <taxon>Flaviramulus</taxon>
    </lineage>
</organism>
<sequence>MKRLIHTVLVFLFIIGNIYSQQEKGIIGSNNWLRNWTEFKPNQTEYGEPTQILSGSITKDTRLLKRDVYLLLGSVFVTNGATLTIEPGTVIYGDFATKASLTIAKGSKIIAEGTVTDPIIFTSKRSVKRPGDWGGIVVLGNAPINRFGSGSVSQFYPNLTGADYANTNYGGDDEVCSSGILKFVRIEYAGKRITRETYFNGLLLASVGKETKIENVMVSHSGGDSFAIWGGLVSLSQAVSYKSSGTDYKFSYGTRSDISNSLAVRSPYLSNGSGSRCMEVKSYDKKQEFDFSKNSTHVTAKNLTLLNDSDNLVSDIKMNLVKAAIYVGENAKLEMDKTVVSGFNPAVILDDGIKINQDNLEKIVLTEMYFNNCNGNIFIENNSNNEDLENWYGNSAFFNVYSKSENAETFIDVKNDRIPDYRLRINKIIASNDVDEEIRID</sequence>
<reference evidence="1 2" key="1">
    <citation type="submission" date="2022-01" db="EMBL/GenBank/DDBJ databases">
        <title>Draft genome sequence of Sabulilitoribacter multivorans KCTC 32326.</title>
        <authorList>
            <person name="Oh J.-S."/>
        </authorList>
    </citation>
    <scope>NUCLEOTIDE SEQUENCE [LARGE SCALE GENOMIC DNA]</scope>
    <source>
        <strain evidence="1 2">M-M16</strain>
    </source>
</reference>